<evidence type="ECO:0000313" key="5">
    <source>
        <dbReference type="EMBL" id="ARP98221.1"/>
    </source>
</evidence>
<keyword evidence="3" id="KW-0558">Oxidation</keyword>
<dbReference type="InterPro" id="IPR029510">
    <property type="entry name" value="Ald_DH_CS_GLU"/>
</dbReference>
<dbReference type="PROSITE" id="PS00687">
    <property type="entry name" value="ALDEHYDE_DEHYDR_GLU"/>
    <property type="match status" value="1"/>
</dbReference>
<evidence type="ECO:0000256" key="2">
    <source>
        <dbReference type="ARBA" id="ARBA00023002"/>
    </source>
</evidence>
<proteinExistence type="inferred from homology"/>
<dbReference type="FunFam" id="3.40.605.10:FF:000007">
    <property type="entry name" value="NAD/NADP-dependent betaine aldehyde dehydrogenase"/>
    <property type="match status" value="1"/>
</dbReference>
<dbReference type="STRING" id="1235591.CAK95_03295"/>
<protein>
    <submittedName>
        <fullName evidence="5">Uncharacterized protein</fullName>
    </submittedName>
</protein>
<accession>A0A1W6ZLI6</accession>
<dbReference type="EMBL" id="CP021112">
    <property type="protein sequence ID" value="ARP98221.1"/>
    <property type="molecule type" value="Genomic_DNA"/>
</dbReference>
<reference evidence="5 6" key="1">
    <citation type="submission" date="2017-05" db="EMBL/GenBank/DDBJ databases">
        <title>Full genome sequence of Pseudorhodoplanes sinuspersici.</title>
        <authorList>
            <person name="Dastgheib S.M.M."/>
            <person name="Shavandi M."/>
            <person name="Tirandaz H."/>
        </authorList>
    </citation>
    <scope>NUCLEOTIDE SEQUENCE [LARGE SCALE GENOMIC DNA]</scope>
    <source>
        <strain evidence="5 6">RIPI110</strain>
    </source>
</reference>
<dbReference type="InterPro" id="IPR016161">
    <property type="entry name" value="Ald_DH/histidinol_DH"/>
</dbReference>
<gene>
    <name evidence="5" type="ORF">CAK95_03295</name>
</gene>
<dbReference type="GO" id="GO:0016620">
    <property type="term" value="F:oxidoreductase activity, acting on the aldehyde or oxo group of donors, NAD or NADP as acceptor"/>
    <property type="evidence" value="ECO:0007669"/>
    <property type="project" value="InterPro"/>
</dbReference>
<dbReference type="Gene3D" id="3.40.605.10">
    <property type="entry name" value="Aldehyde Dehydrogenase, Chain A, domain 1"/>
    <property type="match status" value="1"/>
</dbReference>
<keyword evidence="2 4" id="KW-0560">Oxidoreductase</keyword>
<dbReference type="KEGG" id="psin:CAK95_03295"/>
<dbReference type="Pfam" id="PF00171">
    <property type="entry name" value="Aldedh"/>
    <property type="match status" value="1"/>
</dbReference>
<dbReference type="InterPro" id="IPR016162">
    <property type="entry name" value="Ald_DH_N"/>
</dbReference>
<dbReference type="InterPro" id="IPR015590">
    <property type="entry name" value="Aldehyde_DH_dom"/>
</dbReference>
<dbReference type="AlphaFoldDB" id="A0A1W6ZLI6"/>
<dbReference type="FunFam" id="3.40.309.10:FF:000012">
    <property type="entry name" value="Betaine aldehyde dehydrogenase"/>
    <property type="match status" value="1"/>
</dbReference>
<dbReference type="Gene3D" id="3.40.309.10">
    <property type="entry name" value="Aldehyde Dehydrogenase, Chain A, domain 2"/>
    <property type="match status" value="1"/>
</dbReference>
<comment type="similarity">
    <text evidence="1 4">Belongs to the aldehyde dehydrogenase family.</text>
</comment>
<dbReference type="RefSeq" id="WP_086086563.1">
    <property type="nucleotide sequence ID" value="NZ_CP021112.1"/>
</dbReference>
<dbReference type="PANTHER" id="PTHR11699">
    <property type="entry name" value="ALDEHYDE DEHYDROGENASE-RELATED"/>
    <property type="match status" value="1"/>
</dbReference>
<evidence type="ECO:0000256" key="1">
    <source>
        <dbReference type="ARBA" id="ARBA00009986"/>
    </source>
</evidence>
<dbReference type="SUPFAM" id="SSF53720">
    <property type="entry name" value="ALDH-like"/>
    <property type="match status" value="1"/>
</dbReference>
<name>A0A1W6ZLI6_9HYPH</name>
<sequence length="490" mass="53182">MAYEIPRSYDLFINNAWHRSSSNEVIEARSPLTGEVLCTVPDASARDVVEAVFAAKVAWPAWYRLGARKRAEAIFALADRLMAEIDRFAWLETANTGKPWRESYANVATAADRLRYYASVARALEGNALPDGGNILSYDIREPLGIVGIIGAWNFPLNMFLGKIAPAIATGNAVIYKPADTTPITTLEIAKLIAETLPSGVVNVLTGRGSTTGEAIVSHPDIVKISLTGSVATGRAAMAAAAPSGKQLTLELGGKNAQLVFPDADLDRAAQGILLGAFMNQGQVCTSGSRVYAHHQIADELMRRILELIPRLRIGDPFDKDTRVGTLAHRAHMERVLHYIDIGKAEGARLVTGGGRAKVGKYPDGLFLQPTIFDNVVSDMVVATQEIFGPVMTFQRWGEEFELLSMANGLDYGLAAGIWTENLGRAHRMARAVEAGRVWINCYNLFPSGAAFGGTKASGHGREDAFETMLEFTQVKNVIADISERQRAFF</sequence>
<evidence type="ECO:0000256" key="4">
    <source>
        <dbReference type="RuleBase" id="RU003345"/>
    </source>
</evidence>
<dbReference type="Proteomes" id="UP000194137">
    <property type="component" value="Chromosome"/>
</dbReference>
<evidence type="ECO:0000313" key="6">
    <source>
        <dbReference type="Proteomes" id="UP000194137"/>
    </source>
</evidence>
<organism evidence="5 6">
    <name type="scientific">Pseudorhodoplanes sinuspersici</name>
    <dbReference type="NCBI Taxonomy" id="1235591"/>
    <lineage>
        <taxon>Bacteria</taxon>
        <taxon>Pseudomonadati</taxon>
        <taxon>Pseudomonadota</taxon>
        <taxon>Alphaproteobacteria</taxon>
        <taxon>Hyphomicrobiales</taxon>
        <taxon>Pseudorhodoplanes</taxon>
    </lineage>
</organism>
<keyword evidence="6" id="KW-1185">Reference proteome</keyword>
<evidence type="ECO:0000256" key="3">
    <source>
        <dbReference type="ARBA" id="ARBA00023097"/>
    </source>
</evidence>
<dbReference type="InterPro" id="IPR016163">
    <property type="entry name" value="Ald_DH_C"/>
</dbReference>
<dbReference type="OrthoDB" id="9772584at2"/>